<gene>
    <name evidence="1" type="ORF">EYC84_008182</name>
</gene>
<evidence type="ECO:0000313" key="1">
    <source>
        <dbReference type="EMBL" id="KAA8567710.1"/>
    </source>
</evidence>
<keyword evidence="2" id="KW-1185">Reference proteome</keyword>
<dbReference type="InterPro" id="IPR008928">
    <property type="entry name" value="6-hairpin_glycosidase_sf"/>
</dbReference>
<protein>
    <recommendedName>
        <fullName evidence="3">Alpha,alpha-trehalase</fullName>
    </recommendedName>
</protein>
<reference evidence="1 2" key="1">
    <citation type="submission" date="2019-06" db="EMBL/GenBank/DDBJ databases">
        <title>Genome Sequence of the Brown Rot Fungal Pathogen Monilinia fructicola.</title>
        <authorList>
            <person name="De Miccolis Angelini R.M."/>
            <person name="Landi L."/>
            <person name="Abate D."/>
            <person name="Pollastro S."/>
            <person name="Romanazzi G."/>
            <person name="Faretra F."/>
        </authorList>
    </citation>
    <scope>NUCLEOTIDE SEQUENCE [LARGE SCALE GENOMIC DNA]</scope>
    <source>
        <strain evidence="1 2">Mfrc123</strain>
    </source>
</reference>
<dbReference type="Gene3D" id="1.50.10.10">
    <property type="match status" value="1"/>
</dbReference>
<dbReference type="EMBL" id="VICG01000010">
    <property type="protein sequence ID" value="KAA8567710.1"/>
    <property type="molecule type" value="Genomic_DNA"/>
</dbReference>
<accession>A0A5M9JGC3</accession>
<dbReference type="GO" id="GO:0003824">
    <property type="term" value="F:catalytic activity"/>
    <property type="evidence" value="ECO:0007669"/>
    <property type="project" value="UniProtKB-ARBA"/>
</dbReference>
<evidence type="ECO:0008006" key="3">
    <source>
        <dbReference type="Google" id="ProtNLM"/>
    </source>
</evidence>
<dbReference type="VEuPathDB" id="FungiDB:MFRU_010g01580"/>
<proteinExistence type="predicted"/>
<dbReference type="InterPro" id="IPR012341">
    <property type="entry name" value="6hp_glycosidase-like_sf"/>
</dbReference>
<sequence>MTDTTGRSAPGGINSLLIWQQPHPMYFAEIEYRSFPNETTLQRWDEILTATADFMASFAWFNVTTGMYDLGPPIYPVSENTNPNTTINPTFELAYWRFGLDIAMSWKERQGEPIPEEWKDVREKLAPLPIVNDTYAVYEGIPNMWTDSKTTFDHPAMAGIYGWLPPTSSPTLNLTIVRNTASKILSLWDLEDSYGWDFALLAMNSLRLGDVEQALAYLLHPDFQFDDAGYPVGGSRVPTPYFPNTGGLMLAMAMFAGGWDDEAGIHFPVDWDVRVEGFVPGL</sequence>
<comment type="caution">
    <text evidence="1">The sequence shown here is derived from an EMBL/GenBank/DDBJ whole genome shotgun (WGS) entry which is preliminary data.</text>
</comment>
<dbReference type="GO" id="GO:0005975">
    <property type="term" value="P:carbohydrate metabolic process"/>
    <property type="evidence" value="ECO:0007669"/>
    <property type="project" value="InterPro"/>
</dbReference>
<name>A0A5M9JGC3_MONFR</name>
<dbReference type="Proteomes" id="UP000322873">
    <property type="component" value="Unassembled WGS sequence"/>
</dbReference>
<organism evidence="1 2">
    <name type="scientific">Monilinia fructicola</name>
    <name type="common">Brown rot fungus</name>
    <name type="synonym">Ciboria fructicola</name>
    <dbReference type="NCBI Taxonomy" id="38448"/>
    <lineage>
        <taxon>Eukaryota</taxon>
        <taxon>Fungi</taxon>
        <taxon>Dikarya</taxon>
        <taxon>Ascomycota</taxon>
        <taxon>Pezizomycotina</taxon>
        <taxon>Leotiomycetes</taxon>
        <taxon>Helotiales</taxon>
        <taxon>Sclerotiniaceae</taxon>
        <taxon>Monilinia</taxon>
    </lineage>
</organism>
<dbReference type="AlphaFoldDB" id="A0A5M9JGC3"/>
<dbReference type="SUPFAM" id="SSF48208">
    <property type="entry name" value="Six-hairpin glycosidases"/>
    <property type="match status" value="1"/>
</dbReference>
<evidence type="ECO:0000313" key="2">
    <source>
        <dbReference type="Proteomes" id="UP000322873"/>
    </source>
</evidence>